<dbReference type="EMBL" id="MCFJ01000006">
    <property type="protein sequence ID" value="ORY65109.1"/>
    <property type="molecule type" value="Genomic_DNA"/>
</dbReference>
<evidence type="ECO:0000313" key="5">
    <source>
        <dbReference type="EMBL" id="ORY65109.1"/>
    </source>
</evidence>
<keyword evidence="6" id="KW-1185">Reference proteome</keyword>
<evidence type="ECO:0000259" key="3">
    <source>
        <dbReference type="PROSITE" id="PS50404"/>
    </source>
</evidence>
<feature type="domain" description="GST N-terminal" evidence="3">
    <location>
        <begin position="994"/>
        <end position="1073"/>
    </location>
</feature>
<dbReference type="PROSITE" id="PS50404">
    <property type="entry name" value="GST_NTER"/>
    <property type="match status" value="1"/>
</dbReference>
<dbReference type="InParanoid" id="A0A1Y2E0U8"/>
<dbReference type="SUPFAM" id="SSF52833">
    <property type="entry name" value="Thioredoxin-like"/>
    <property type="match status" value="1"/>
</dbReference>
<sequence>MTRTNKSPHGGASSSMSPLSSSSGNILSETLREITTTKLEELSKRRTEFVDRKTDIVARLHSENDRINRLTILCDGVKACFAVKTDKTGKVIRGHTKTPDVEIELKNLDSFLAQARYDPSVSTKTFDAWENSLLRHLETQSLRFEYASLYAQLVTEWLSTEEFGSHAGNSDESAEYVPSKRKLESRLEWERSVFEPAIVDVQKLEEYLAQLFQDGKGQTKPKAKASKQLADEIASFEMEMSSPNQFTPSSLNWVIQGLLDSELLSDEKREVLKNFKTSQVMLTEVSDVLNMRITGLAKWSWGESVPVEQRRKISGGYNIHMHEDLLQAIFLQHIGVKWSVFLKGAFRRFRKLPGPWIDVRSDVPNIDRKRLGYYLGPMETKPSVQHTRRSMYRKNYFVAHLLDSECQTVEALDGEEEAEIVEACQVQTNQIPRRAMAAQPAMNSFSSRFISRGGAKRYRKVPSDAHPEESESDIESDDSTTTKKPMEAKQRLLHLLSAEIAINTRIHGEITVFRSVFDSWNSLLPHATLRTVLSFLGVSATWLEFFVKFLEAPLRFVGEDEDANPARTRRRGVPANHALSEVFGEVVLFCLDFSINQSTTGSLLYRLHDEFWFWSPNHKIAVTAWKAIQDFATVTGTDLNPSKTGTVRISGDPNVSLSIDASLPNGPICWGFLQLSPESGRFEINQKMVDSHIEELRKQLHGKQNSIFAFIQTWNTYAATFFASNFGKPANCFGRNQVDQMLATHSRIQREIFKEGSNLRSHAGGNANNVVEYIKSVLGQRFGVSNIPDAYLFFPVELGGLDLRSPFISTLQIRDSVIRDPSQLLDAFEEAEMERYGPAKTAFEKGDTKDERYALEDPDWEPVEQHDRDTFMSFQEFTRWREEFQFGFDNELHDVYQQLLQQPEEESLEISDGIANGLSSLGQQSNASGIRENWDSMEPYWRWVTMLYGPEMIERFGGLKIVDAGLLPMGMMGIRNLSQSILKSVNSIKMAASPKIKLYTNHLCPWAHRVHIALSELQVPFEEEIIDLTVPRTQEYLRVNPRGLVPSLEYRGEIITESAIVSTFLADVFPSSLLPASTDPKGPLTRARIGFFVDTYFSKPHASFVKVYSAKSDEEVNAFMKEYVNVIAKEVEPLLKDAAPFFGGSEKLTLAEVLIGSFIIRLYTFPKHGLLSQTLLSDLAEQAPNFDKWAKVVAQHPSVTGIYNEQEVVDTTKARLAKARA</sequence>
<dbReference type="Gene3D" id="1.20.1050.10">
    <property type="match status" value="1"/>
</dbReference>
<proteinExistence type="inferred from homology"/>
<dbReference type="InterPro" id="IPR036282">
    <property type="entry name" value="Glutathione-S-Trfase_C_sf"/>
</dbReference>
<evidence type="ECO:0000256" key="2">
    <source>
        <dbReference type="SAM" id="MobiDB-lite"/>
    </source>
</evidence>
<dbReference type="PANTHER" id="PTHR37015">
    <property type="entry name" value="REVERSE TRANSCRIPTASE DOMAIN-CONTAINING PROTEIN"/>
    <property type="match status" value="1"/>
</dbReference>
<dbReference type="CDD" id="cd01709">
    <property type="entry name" value="RT_like_1"/>
    <property type="match status" value="1"/>
</dbReference>
<feature type="domain" description="GST C-terminal" evidence="4">
    <location>
        <begin position="1082"/>
        <end position="1220"/>
    </location>
</feature>
<dbReference type="STRING" id="1141098.A0A1Y2E0U8"/>
<dbReference type="Gene3D" id="3.40.30.10">
    <property type="entry name" value="Glutaredoxin"/>
    <property type="match status" value="1"/>
</dbReference>
<evidence type="ECO:0008006" key="7">
    <source>
        <dbReference type="Google" id="ProtNLM"/>
    </source>
</evidence>
<gene>
    <name evidence="5" type="ORF">BCR38DRAFT_408852</name>
</gene>
<dbReference type="Pfam" id="PF13409">
    <property type="entry name" value="GST_N_2"/>
    <property type="match status" value="1"/>
</dbReference>
<name>A0A1Y2E0U8_9PEZI</name>
<feature type="region of interest" description="Disordered" evidence="2">
    <location>
        <begin position="1"/>
        <end position="25"/>
    </location>
</feature>
<reference evidence="5 6" key="1">
    <citation type="submission" date="2016-07" db="EMBL/GenBank/DDBJ databases">
        <title>Pervasive Adenine N6-methylation of Active Genes in Fungi.</title>
        <authorList>
            <consortium name="DOE Joint Genome Institute"/>
            <person name="Mondo S.J."/>
            <person name="Dannebaum R.O."/>
            <person name="Kuo R.C."/>
            <person name="Labutti K."/>
            <person name="Haridas S."/>
            <person name="Kuo A."/>
            <person name="Salamov A."/>
            <person name="Ahrendt S.R."/>
            <person name="Lipzen A."/>
            <person name="Sullivan W."/>
            <person name="Andreopoulos W.B."/>
            <person name="Clum A."/>
            <person name="Lindquist E."/>
            <person name="Daum C."/>
            <person name="Ramamoorthy G.K."/>
            <person name="Gryganskyi A."/>
            <person name="Culley D."/>
            <person name="Magnuson J.K."/>
            <person name="James T.Y."/>
            <person name="O'Malley M.A."/>
            <person name="Stajich J.E."/>
            <person name="Spatafora J.W."/>
            <person name="Visel A."/>
            <person name="Grigoriev I.V."/>
        </authorList>
    </citation>
    <scope>NUCLEOTIDE SEQUENCE [LARGE SCALE GENOMIC DNA]</scope>
    <source>
        <strain evidence="5 6">CBS 129021</strain>
    </source>
</reference>
<dbReference type="SFLD" id="SFLDG00358">
    <property type="entry name" value="Main_(cytGST)"/>
    <property type="match status" value="1"/>
</dbReference>
<organism evidence="5 6">
    <name type="scientific">Pseudomassariella vexata</name>
    <dbReference type="NCBI Taxonomy" id="1141098"/>
    <lineage>
        <taxon>Eukaryota</taxon>
        <taxon>Fungi</taxon>
        <taxon>Dikarya</taxon>
        <taxon>Ascomycota</taxon>
        <taxon>Pezizomycotina</taxon>
        <taxon>Sordariomycetes</taxon>
        <taxon>Xylariomycetidae</taxon>
        <taxon>Amphisphaeriales</taxon>
        <taxon>Pseudomassariaceae</taxon>
        <taxon>Pseudomassariella</taxon>
    </lineage>
</organism>
<dbReference type="SUPFAM" id="SSF47616">
    <property type="entry name" value="GST C-terminal domain-like"/>
    <property type="match status" value="1"/>
</dbReference>
<accession>A0A1Y2E0U8</accession>
<dbReference type="PROSITE" id="PS50405">
    <property type="entry name" value="GST_CTER"/>
    <property type="match status" value="1"/>
</dbReference>
<dbReference type="InterPro" id="IPR004045">
    <property type="entry name" value="Glutathione_S-Trfase_N"/>
</dbReference>
<comment type="caution">
    <text evidence="5">The sequence shown here is derived from an EMBL/GenBank/DDBJ whole genome shotgun (WGS) entry which is preliminary data.</text>
</comment>
<feature type="compositionally biased region" description="Low complexity" evidence="2">
    <location>
        <begin position="13"/>
        <end position="23"/>
    </location>
</feature>
<evidence type="ECO:0000313" key="6">
    <source>
        <dbReference type="Proteomes" id="UP000193689"/>
    </source>
</evidence>
<dbReference type="InterPro" id="IPR010987">
    <property type="entry name" value="Glutathione-S-Trfase_C-like"/>
</dbReference>
<dbReference type="CDD" id="cd00570">
    <property type="entry name" value="GST_N_family"/>
    <property type="match status" value="1"/>
</dbReference>
<dbReference type="PANTHER" id="PTHR37015:SF2">
    <property type="entry name" value="REVERSE TRANSCRIPTASE DOMAIN-CONTAINING PROTEIN"/>
    <property type="match status" value="1"/>
</dbReference>
<dbReference type="AlphaFoldDB" id="A0A1Y2E0U8"/>
<dbReference type="SFLD" id="SFLDS00019">
    <property type="entry name" value="Glutathione_Transferase_(cytos"/>
    <property type="match status" value="1"/>
</dbReference>
<evidence type="ECO:0000256" key="1">
    <source>
        <dbReference type="ARBA" id="ARBA00007409"/>
    </source>
</evidence>
<protein>
    <recommendedName>
        <fullName evidence="7">GST N-terminal domain-containing protein</fullName>
    </recommendedName>
</protein>
<dbReference type="GeneID" id="63774524"/>
<dbReference type="InterPro" id="IPR036249">
    <property type="entry name" value="Thioredoxin-like_sf"/>
</dbReference>
<comment type="similarity">
    <text evidence="1">Belongs to the GST superfamily.</text>
</comment>
<evidence type="ECO:0000259" key="4">
    <source>
        <dbReference type="PROSITE" id="PS50405"/>
    </source>
</evidence>
<dbReference type="InterPro" id="IPR040079">
    <property type="entry name" value="Glutathione_S-Trfase"/>
</dbReference>
<dbReference type="Proteomes" id="UP000193689">
    <property type="component" value="Unassembled WGS sequence"/>
</dbReference>
<dbReference type="OrthoDB" id="74545at2759"/>
<dbReference type="RefSeq" id="XP_040716261.1">
    <property type="nucleotide sequence ID" value="XM_040858312.1"/>
</dbReference>
<feature type="region of interest" description="Disordered" evidence="2">
    <location>
        <begin position="460"/>
        <end position="484"/>
    </location>
</feature>